<dbReference type="PROSITE" id="PS51133">
    <property type="entry name" value="ZF_TFIIS_2"/>
    <property type="match status" value="1"/>
</dbReference>
<reference evidence="5" key="1">
    <citation type="journal article" date="2015" name="Nature">
        <title>Complex archaea that bridge the gap between prokaryotes and eukaryotes.</title>
        <authorList>
            <person name="Spang A."/>
            <person name="Saw J.H."/>
            <person name="Jorgensen S.L."/>
            <person name="Zaremba-Niedzwiedzka K."/>
            <person name="Martijn J."/>
            <person name="Lind A.E."/>
            <person name="van Eijk R."/>
            <person name="Schleper C."/>
            <person name="Guy L."/>
            <person name="Ettema T.J."/>
        </authorList>
    </citation>
    <scope>NUCLEOTIDE SEQUENCE</scope>
</reference>
<feature type="domain" description="TFIIS-type" evidence="4">
    <location>
        <begin position="71"/>
        <end position="111"/>
    </location>
</feature>
<protein>
    <recommendedName>
        <fullName evidence="4">TFIIS-type domain-containing protein</fullName>
    </recommendedName>
</protein>
<evidence type="ECO:0000256" key="3">
    <source>
        <dbReference type="ARBA" id="ARBA00022833"/>
    </source>
</evidence>
<keyword evidence="3" id="KW-0862">Zinc</keyword>
<dbReference type="InterPro" id="IPR001222">
    <property type="entry name" value="Znf_TFIIS"/>
</dbReference>
<dbReference type="PIRSF" id="PIRSF005586">
    <property type="entry name" value="RNApol_RpoM"/>
    <property type="match status" value="1"/>
</dbReference>
<dbReference type="GO" id="GO:0008270">
    <property type="term" value="F:zinc ion binding"/>
    <property type="evidence" value="ECO:0007669"/>
    <property type="project" value="UniProtKB-KW"/>
</dbReference>
<sequence>MVDFCPECSNLLRKKMMNSVYYLVCKCGYQKVLPNPNREQVIKEIQKKKNTLKNNLIVISNKEKILINPKTCKICPKCGYNEAVYWQEQLFSADEPMVSFFRCLKCSRVWREY</sequence>
<dbReference type="PANTHER" id="PTHR11239">
    <property type="entry name" value="DNA-DIRECTED RNA POLYMERASE"/>
    <property type="match status" value="1"/>
</dbReference>
<dbReference type="GO" id="GO:0003899">
    <property type="term" value="F:DNA-directed RNA polymerase activity"/>
    <property type="evidence" value="ECO:0007669"/>
    <property type="project" value="InterPro"/>
</dbReference>
<dbReference type="Gene3D" id="2.20.25.10">
    <property type="match status" value="1"/>
</dbReference>
<organism evidence="5">
    <name type="scientific">marine sediment metagenome</name>
    <dbReference type="NCBI Taxonomy" id="412755"/>
    <lineage>
        <taxon>unclassified sequences</taxon>
        <taxon>metagenomes</taxon>
        <taxon>ecological metagenomes</taxon>
    </lineage>
</organism>
<proteinExistence type="predicted"/>
<evidence type="ECO:0000259" key="4">
    <source>
        <dbReference type="PROSITE" id="PS51133"/>
    </source>
</evidence>
<dbReference type="PANTHER" id="PTHR11239:SF12">
    <property type="entry name" value="DNA-DIRECTED RNA POLYMERASE III SUBUNIT RPC10"/>
    <property type="match status" value="1"/>
</dbReference>
<dbReference type="Pfam" id="PF01096">
    <property type="entry name" value="Zn_ribbon_TFIIS"/>
    <property type="match status" value="1"/>
</dbReference>
<dbReference type="EMBL" id="LAZR01036339">
    <property type="protein sequence ID" value="KKL25104.1"/>
    <property type="molecule type" value="Genomic_DNA"/>
</dbReference>
<dbReference type="SUPFAM" id="SSF57783">
    <property type="entry name" value="Zinc beta-ribbon"/>
    <property type="match status" value="1"/>
</dbReference>
<comment type="caution">
    <text evidence="5">The sequence shown here is derived from an EMBL/GenBank/DDBJ whole genome shotgun (WGS) entry which is preliminary data.</text>
</comment>
<dbReference type="SMART" id="SM00440">
    <property type="entry name" value="ZnF_C2C2"/>
    <property type="match status" value="1"/>
</dbReference>
<evidence type="ECO:0000256" key="2">
    <source>
        <dbReference type="ARBA" id="ARBA00022771"/>
    </source>
</evidence>
<name>A0A0F9BSZ7_9ZZZZ</name>
<accession>A0A0F9BSZ7</accession>
<dbReference type="InterPro" id="IPR012164">
    <property type="entry name" value="Rpa12/Rpb9/Rpc10/TFS"/>
</dbReference>
<keyword evidence="2" id="KW-0863">Zinc-finger</keyword>
<evidence type="ECO:0000256" key="1">
    <source>
        <dbReference type="ARBA" id="ARBA00022723"/>
    </source>
</evidence>
<evidence type="ECO:0000313" key="5">
    <source>
        <dbReference type="EMBL" id="KKL25104.1"/>
    </source>
</evidence>
<dbReference type="GO" id="GO:0003676">
    <property type="term" value="F:nucleic acid binding"/>
    <property type="evidence" value="ECO:0007669"/>
    <property type="project" value="InterPro"/>
</dbReference>
<keyword evidence="1" id="KW-0479">Metal-binding</keyword>
<dbReference type="GO" id="GO:0006351">
    <property type="term" value="P:DNA-templated transcription"/>
    <property type="evidence" value="ECO:0007669"/>
    <property type="project" value="InterPro"/>
</dbReference>
<gene>
    <name evidence="5" type="ORF">LCGC14_2408650</name>
</gene>
<dbReference type="AlphaFoldDB" id="A0A0F9BSZ7"/>